<proteinExistence type="predicted"/>
<reference evidence="2" key="2">
    <citation type="submission" date="2021-04" db="EMBL/GenBank/DDBJ databases">
        <authorList>
            <person name="Chen X."/>
            <person name="Shi M."/>
            <person name="Wu W."/>
        </authorList>
    </citation>
    <scope>NUCLEOTIDE SEQUENCE</scope>
    <source>
        <strain evidence="2">Cxx6</strain>
    </source>
</reference>
<keyword evidence="1" id="KW-0812">Transmembrane</keyword>
<sequence>MAGTDIDDMEFLNAQRVLKPGSYGMIEVNTFCWVWYEVLRMMKNFITSILVLTFVIFTMFTTNEACIWLIHNSHSDDNIDMENVSHLVTQARADKLSGLYIVTLIYGSFISLVLITLMVLSWRHMRRTRILQNNYHIFKYSTHVLILHVIGLLCYIMSWVRAILFIDCSKPDPYTDKCETVAHYGAALTIVFTLVYFLLVGSLGGFVWMTIKYQFNCSEKSTVNAFFNIRENGKGIQLFNKPPANDMTTTYNYVPPGETPVSVRKNTFLL</sequence>
<feature type="transmembrane region" description="Helical" evidence="1">
    <location>
        <begin position="99"/>
        <end position="122"/>
    </location>
</feature>
<feature type="transmembrane region" description="Helical" evidence="1">
    <location>
        <begin position="49"/>
        <end position="71"/>
    </location>
</feature>
<keyword evidence="1" id="KW-1133">Transmembrane helix</keyword>
<protein>
    <submittedName>
        <fullName evidence="2">Uncharacterized protein</fullName>
    </submittedName>
</protein>
<accession>A0A8F3HTD8</accession>
<dbReference type="EMBL" id="MZ244213">
    <property type="protein sequence ID" value="QWY26454.1"/>
    <property type="molecule type" value="Genomic_DNA"/>
</dbReference>
<feature type="transmembrane region" description="Helical" evidence="1">
    <location>
        <begin position="186"/>
        <end position="211"/>
    </location>
</feature>
<keyword evidence="1" id="KW-0472">Membrane</keyword>
<organism evidence="2">
    <name type="scientific">Ranid herpesvirus 4</name>
    <dbReference type="NCBI Taxonomy" id="2849006"/>
    <lineage>
        <taxon>Viruses</taxon>
        <taxon>Duplodnaviria</taxon>
        <taxon>Heunggongvirae</taxon>
        <taxon>Peploviricota</taxon>
        <taxon>Herviviricetes</taxon>
        <taxon>Herpesvirales</taxon>
    </lineage>
</organism>
<feature type="transmembrane region" description="Helical" evidence="1">
    <location>
        <begin position="143"/>
        <end position="166"/>
    </location>
</feature>
<reference evidence="2" key="1">
    <citation type="journal article" date="2021" name="Viruses">
        <title>Discovery and Characterization of Actively Replicating DNA and Retro-Transcribing Viruses in Lower Vertebrate Hosts Based on RNA Sequencing.</title>
        <authorList>
            <person name="Chen X.X."/>
            <person name="Wu W.C."/>
            <person name="Shi M."/>
        </authorList>
    </citation>
    <scope>NUCLEOTIDE SEQUENCE</scope>
    <source>
        <strain evidence="2">Cxx6</strain>
    </source>
</reference>
<name>A0A8F3HTD8_9VIRU</name>
<evidence type="ECO:0000313" key="2">
    <source>
        <dbReference type="EMBL" id="QWY26454.1"/>
    </source>
</evidence>
<evidence type="ECO:0000256" key="1">
    <source>
        <dbReference type="SAM" id="Phobius"/>
    </source>
</evidence>